<feature type="region of interest" description="Disordered" evidence="7">
    <location>
        <begin position="96"/>
        <end position="146"/>
    </location>
</feature>
<feature type="transmembrane region" description="Helical" evidence="6">
    <location>
        <begin position="301"/>
        <end position="321"/>
    </location>
</feature>
<dbReference type="Proteomes" id="UP001642360">
    <property type="component" value="Unassembled WGS sequence"/>
</dbReference>
<dbReference type="PANTHER" id="PTHR42893">
    <property type="entry name" value="PROTEIN DETOXIFICATION 44, CHLOROPLASTIC-RELATED"/>
    <property type="match status" value="1"/>
</dbReference>
<feature type="transmembrane region" description="Helical" evidence="6">
    <location>
        <begin position="480"/>
        <end position="501"/>
    </location>
</feature>
<evidence type="ECO:0000313" key="9">
    <source>
        <dbReference type="Proteomes" id="UP001642360"/>
    </source>
</evidence>
<feature type="transmembrane region" description="Helical" evidence="6">
    <location>
        <begin position="513"/>
        <end position="537"/>
    </location>
</feature>
<evidence type="ECO:0000256" key="2">
    <source>
        <dbReference type="ARBA" id="ARBA00010199"/>
    </source>
</evidence>
<dbReference type="Pfam" id="PF01554">
    <property type="entry name" value="MatE"/>
    <property type="match status" value="2"/>
</dbReference>
<gene>
    <name evidence="8" type="ORF">ILEXP_LOCUS22215</name>
</gene>
<keyword evidence="5 6" id="KW-0472">Membrane</keyword>
<dbReference type="CDD" id="cd13136">
    <property type="entry name" value="MATE_DinF_like"/>
    <property type="match status" value="1"/>
</dbReference>
<protein>
    <recommendedName>
        <fullName evidence="6">Protein DETOXIFICATION</fullName>
    </recommendedName>
    <alternativeName>
        <fullName evidence="6">Multidrug and toxic compound extrusion protein</fullName>
    </alternativeName>
</protein>
<evidence type="ECO:0000256" key="5">
    <source>
        <dbReference type="ARBA" id="ARBA00023136"/>
    </source>
</evidence>
<evidence type="ECO:0000256" key="6">
    <source>
        <dbReference type="RuleBase" id="RU004914"/>
    </source>
</evidence>
<name>A0ABC8SCP9_9AQUA</name>
<dbReference type="NCBIfam" id="TIGR00797">
    <property type="entry name" value="matE"/>
    <property type="match status" value="1"/>
</dbReference>
<dbReference type="GO" id="GO:0016020">
    <property type="term" value="C:membrane"/>
    <property type="evidence" value="ECO:0007669"/>
    <property type="project" value="UniProtKB-SubCell"/>
</dbReference>
<comment type="similarity">
    <text evidence="2 6">Belongs to the multi antimicrobial extrusion (MATE) (TC 2.A.66.1) family.</text>
</comment>
<accession>A0ABC8SCP9</accession>
<comment type="subcellular location">
    <subcellularLocation>
        <location evidence="1">Membrane</location>
        <topology evidence="1">Multi-pass membrane protein</topology>
    </subcellularLocation>
</comment>
<keyword evidence="3 6" id="KW-0812">Transmembrane</keyword>
<dbReference type="EMBL" id="CAUOFW020002469">
    <property type="protein sequence ID" value="CAK9153911.1"/>
    <property type="molecule type" value="Genomic_DNA"/>
</dbReference>
<keyword evidence="9" id="KW-1185">Reference proteome</keyword>
<evidence type="ECO:0000256" key="4">
    <source>
        <dbReference type="ARBA" id="ARBA00022989"/>
    </source>
</evidence>
<keyword evidence="4 6" id="KW-1133">Transmembrane helix</keyword>
<organism evidence="8 9">
    <name type="scientific">Ilex paraguariensis</name>
    <name type="common">yerba mate</name>
    <dbReference type="NCBI Taxonomy" id="185542"/>
    <lineage>
        <taxon>Eukaryota</taxon>
        <taxon>Viridiplantae</taxon>
        <taxon>Streptophyta</taxon>
        <taxon>Embryophyta</taxon>
        <taxon>Tracheophyta</taxon>
        <taxon>Spermatophyta</taxon>
        <taxon>Magnoliopsida</taxon>
        <taxon>eudicotyledons</taxon>
        <taxon>Gunneridae</taxon>
        <taxon>Pentapetalae</taxon>
        <taxon>asterids</taxon>
        <taxon>campanulids</taxon>
        <taxon>Aquifoliales</taxon>
        <taxon>Aquifoliaceae</taxon>
        <taxon>Ilex</taxon>
    </lineage>
</organism>
<comment type="caution">
    <text evidence="6">Lacks conserved residue(s) required for the propagation of feature annotation.</text>
</comment>
<reference evidence="8 9" key="1">
    <citation type="submission" date="2024-02" db="EMBL/GenBank/DDBJ databases">
        <authorList>
            <person name="Vignale AGUSTIN F."/>
            <person name="Sosa J E."/>
            <person name="Modenutti C."/>
        </authorList>
    </citation>
    <scope>NUCLEOTIDE SEQUENCE [LARGE SCALE GENOMIC DNA]</scope>
</reference>
<evidence type="ECO:0000256" key="1">
    <source>
        <dbReference type="ARBA" id="ARBA00004141"/>
    </source>
</evidence>
<sequence>MAVAQFGGGAVSNGMTNRSRECNTMNEATMAFSPQQSRRIHNFSRLVIRKGLSYADVVRRCSLATKHRPMLTSPLIHRRKHIFKVSNYQSISDCGVHSSDVDETPSTEEHDLSSSREKISEPKGICPSESSSESGKELTGISTSQSRHQDVKRELVMLSLPAIAGQAVDPFVQLMETAYIGRLGPVELASAGVSISIFNIISKLFNMPLVSVATSFVAEDLSMNAVSSPTGEGQQEGNINGKLVDRAAKRQELSSVSTALTLAVGIGIFEAVALSLGSGLFLNLMGISSANSMHTPAQRFLSLRALGAPANVVSLALQGIFRGFKDTKTPVLCLGKFLSSGNFSAIFLLPILIYYFRLGLTGAAISTVVSQYIVTFLMMWYLNKRVVLFSPKVGALRFGGYLKSGGFLLGRTLALLTTTTLATSMAARQGPLAMAAHQICFQVWFSVSLLTDALAISAQSLIATSISQGDYRTVKEVTYFVLKIGLVTGVALALVLGISFGKLATLFTSDADVLGIVTTGVLFVSASQPLNSLAFIFDGLHYGASDFAFAARSMMLVGTISSMFLLYASSVFGLPGVWCGLTLFMGLRTVAGYIRLMSKSGPWWFLHKDLKRTEALIC</sequence>
<dbReference type="AlphaFoldDB" id="A0ABC8SCP9"/>
<feature type="transmembrane region" description="Helical" evidence="6">
    <location>
        <begin position="333"/>
        <end position="356"/>
    </location>
</feature>
<comment type="caution">
    <text evidence="8">The sequence shown here is derived from an EMBL/GenBank/DDBJ whole genome shotgun (WGS) entry which is preliminary data.</text>
</comment>
<dbReference type="PANTHER" id="PTHR42893:SF45">
    <property type="entry name" value="PROTEIN DETOXIFICATION 45, CHLOROPLASTIC"/>
    <property type="match status" value="1"/>
</dbReference>
<evidence type="ECO:0000313" key="8">
    <source>
        <dbReference type="EMBL" id="CAK9153911.1"/>
    </source>
</evidence>
<feature type="transmembrane region" description="Helical" evidence="6">
    <location>
        <begin position="259"/>
        <end position="281"/>
    </location>
</feature>
<dbReference type="InterPro" id="IPR044644">
    <property type="entry name" value="DinF-like"/>
</dbReference>
<dbReference type="InterPro" id="IPR002528">
    <property type="entry name" value="MATE_fam"/>
</dbReference>
<feature type="transmembrane region" description="Helical" evidence="6">
    <location>
        <begin position="575"/>
        <end position="594"/>
    </location>
</feature>
<evidence type="ECO:0000256" key="7">
    <source>
        <dbReference type="SAM" id="MobiDB-lite"/>
    </source>
</evidence>
<feature type="transmembrane region" description="Helical" evidence="6">
    <location>
        <begin position="362"/>
        <end position="382"/>
    </location>
</feature>
<feature type="compositionally biased region" description="Basic and acidic residues" evidence="7">
    <location>
        <begin position="107"/>
        <end position="121"/>
    </location>
</feature>
<evidence type="ECO:0000256" key="3">
    <source>
        <dbReference type="ARBA" id="ARBA00022692"/>
    </source>
</evidence>
<proteinExistence type="inferred from homology"/>